<keyword evidence="13" id="KW-1185">Reference proteome</keyword>
<feature type="domain" description="Prephenate dehydratase" evidence="10">
    <location>
        <begin position="140"/>
        <end position="323"/>
    </location>
</feature>
<dbReference type="Pfam" id="PF00800">
    <property type="entry name" value="PDT"/>
    <property type="match status" value="1"/>
</dbReference>
<dbReference type="GO" id="GO:0019843">
    <property type="term" value="F:rRNA binding"/>
    <property type="evidence" value="ECO:0007669"/>
    <property type="project" value="InterPro"/>
</dbReference>
<dbReference type="GO" id="GO:0006412">
    <property type="term" value="P:translation"/>
    <property type="evidence" value="ECO:0007669"/>
    <property type="project" value="InterPro"/>
</dbReference>
<dbReference type="FunFam" id="3.90.930.12:FF:000004">
    <property type="entry name" value="60S ribosomal protein L9"/>
    <property type="match status" value="1"/>
</dbReference>
<dbReference type="GO" id="GO:0003735">
    <property type="term" value="F:structural constituent of ribosome"/>
    <property type="evidence" value="ECO:0007669"/>
    <property type="project" value="InterPro"/>
</dbReference>
<dbReference type="GO" id="GO:0004664">
    <property type="term" value="F:prephenate dehydratase activity"/>
    <property type="evidence" value="ECO:0007669"/>
    <property type="project" value="UniProtKB-EC"/>
</dbReference>
<dbReference type="PANTHER" id="PTHR21022:SF19">
    <property type="entry name" value="PREPHENATE DEHYDRATASE-RELATED"/>
    <property type="match status" value="1"/>
</dbReference>
<comment type="pathway">
    <text evidence="1">Amino-acid biosynthesis; L-phenylalanine biosynthesis; phenylpyruvate from prephenate: step 1/1.</text>
</comment>
<dbReference type="SUPFAM" id="SSF53850">
    <property type="entry name" value="Periplasmic binding protein-like II"/>
    <property type="match status" value="1"/>
</dbReference>
<dbReference type="PROSITE" id="PS00857">
    <property type="entry name" value="PREPHENATE_DEHYDR_1"/>
    <property type="match status" value="1"/>
</dbReference>
<feature type="domain" description="ACT" evidence="11">
    <location>
        <begin position="338"/>
        <end position="419"/>
    </location>
</feature>
<dbReference type="GO" id="GO:0005840">
    <property type="term" value="C:ribosome"/>
    <property type="evidence" value="ECO:0007669"/>
    <property type="project" value="UniProtKB-KW"/>
</dbReference>
<keyword evidence="5" id="KW-0057">Aromatic amino acid biosynthesis</keyword>
<keyword evidence="8" id="KW-0687">Ribonucleoprotein</keyword>
<dbReference type="Gene3D" id="3.40.190.10">
    <property type="entry name" value="Periplasmic binding protein-like II"/>
    <property type="match status" value="1"/>
</dbReference>
<dbReference type="Gene3D" id="3.90.930.12">
    <property type="entry name" value="Ribosomal protein L6, alpha-beta domain"/>
    <property type="match status" value="2"/>
</dbReference>
<evidence type="ECO:0000259" key="11">
    <source>
        <dbReference type="PROSITE" id="PS51671"/>
    </source>
</evidence>
<dbReference type="GO" id="GO:0005737">
    <property type="term" value="C:cytoplasm"/>
    <property type="evidence" value="ECO:0007669"/>
    <property type="project" value="TreeGrafter"/>
</dbReference>
<evidence type="ECO:0000256" key="1">
    <source>
        <dbReference type="ARBA" id="ARBA00004741"/>
    </source>
</evidence>
<evidence type="ECO:0000256" key="3">
    <source>
        <dbReference type="ARBA" id="ARBA00022605"/>
    </source>
</evidence>
<gene>
    <name evidence="12" type="ORF">DIURU_003416</name>
</gene>
<dbReference type="GO" id="GO:1990904">
    <property type="term" value="C:ribonucleoprotein complex"/>
    <property type="evidence" value="ECO:0007669"/>
    <property type="project" value="UniProtKB-KW"/>
</dbReference>
<dbReference type="Gene3D" id="3.30.70.260">
    <property type="match status" value="1"/>
</dbReference>
<evidence type="ECO:0000256" key="7">
    <source>
        <dbReference type="ARBA" id="ARBA00023239"/>
    </source>
</evidence>
<dbReference type="RefSeq" id="XP_034011669.1">
    <property type="nucleotide sequence ID" value="XM_034156176.1"/>
</dbReference>
<comment type="catalytic activity">
    <reaction evidence="9">
        <text>prephenate + H(+) = 3-phenylpyruvate + CO2 + H2O</text>
        <dbReference type="Rhea" id="RHEA:21648"/>
        <dbReference type="ChEBI" id="CHEBI:15377"/>
        <dbReference type="ChEBI" id="CHEBI:15378"/>
        <dbReference type="ChEBI" id="CHEBI:16526"/>
        <dbReference type="ChEBI" id="CHEBI:18005"/>
        <dbReference type="ChEBI" id="CHEBI:29934"/>
        <dbReference type="EC" id="4.2.1.51"/>
    </reaction>
</comment>
<evidence type="ECO:0000256" key="6">
    <source>
        <dbReference type="ARBA" id="ARBA00023222"/>
    </source>
</evidence>
<evidence type="ECO:0000256" key="9">
    <source>
        <dbReference type="ARBA" id="ARBA00047848"/>
    </source>
</evidence>
<evidence type="ECO:0000256" key="2">
    <source>
        <dbReference type="ARBA" id="ARBA00013147"/>
    </source>
</evidence>
<protein>
    <recommendedName>
        <fullName evidence="2">prephenate dehydratase</fullName>
        <ecNumber evidence="2">4.2.1.51</ecNumber>
    </recommendedName>
</protein>
<dbReference type="AlphaFoldDB" id="A0A642UMX1"/>
<reference evidence="12 13" key="1">
    <citation type="submission" date="2019-07" db="EMBL/GenBank/DDBJ databases">
        <title>Genome assembly of two rare yeast pathogens: Diutina rugosa and Trichomonascus ciferrii.</title>
        <authorList>
            <person name="Mixao V."/>
            <person name="Saus E."/>
            <person name="Hansen A."/>
            <person name="Lass-Flor C."/>
            <person name="Gabaldon T."/>
        </authorList>
    </citation>
    <scope>NUCLEOTIDE SEQUENCE [LARGE SCALE GENOMIC DNA]</scope>
    <source>
        <strain evidence="12 13">CBS 613</strain>
    </source>
</reference>
<evidence type="ECO:0000256" key="8">
    <source>
        <dbReference type="ARBA" id="ARBA00023274"/>
    </source>
</evidence>
<keyword evidence="4" id="KW-0689">Ribosomal protein</keyword>
<dbReference type="Pfam" id="PF00347">
    <property type="entry name" value="Ribosomal_L6"/>
    <property type="match status" value="1"/>
</dbReference>
<dbReference type="PROSITE" id="PS51171">
    <property type="entry name" value="PREPHENATE_DEHYDR_3"/>
    <property type="match status" value="1"/>
</dbReference>
<dbReference type="InterPro" id="IPR002912">
    <property type="entry name" value="ACT_dom"/>
</dbReference>
<dbReference type="EMBL" id="SWFT01000105">
    <property type="protein sequence ID" value="KAA8901046.1"/>
    <property type="molecule type" value="Genomic_DNA"/>
</dbReference>
<dbReference type="OrthoDB" id="10252633at2759"/>
<dbReference type="VEuPathDB" id="FungiDB:DIURU_003416"/>
<dbReference type="InterPro" id="IPR001086">
    <property type="entry name" value="Preph_deHydtase"/>
</dbReference>
<evidence type="ECO:0000313" key="13">
    <source>
        <dbReference type="Proteomes" id="UP000449547"/>
    </source>
</evidence>
<keyword evidence="6" id="KW-0584">Phenylalanine biosynthesis</keyword>
<dbReference type="InterPro" id="IPR036789">
    <property type="entry name" value="Ribosomal_uL6-like_a/b-dom_sf"/>
</dbReference>
<dbReference type="Pfam" id="PF01842">
    <property type="entry name" value="ACT"/>
    <property type="match status" value="1"/>
</dbReference>
<evidence type="ECO:0000256" key="5">
    <source>
        <dbReference type="ARBA" id="ARBA00023141"/>
    </source>
</evidence>
<evidence type="ECO:0000256" key="4">
    <source>
        <dbReference type="ARBA" id="ARBA00022980"/>
    </source>
</evidence>
<dbReference type="SUPFAM" id="SSF56053">
    <property type="entry name" value="Ribosomal protein L6"/>
    <property type="match status" value="2"/>
</dbReference>
<dbReference type="InterPro" id="IPR020040">
    <property type="entry name" value="Ribosomal_uL6_a/b-dom"/>
</dbReference>
<evidence type="ECO:0000259" key="10">
    <source>
        <dbReference type="PROSITE" id="PS51171"/>
    </source>
</evidence>
<evidence type="ECO:0000313" key="12">
    <source>
        <dbReference type="EMBL" id="KAA8901046.1"/>
    </source>
</evidence>
<dbReference type="CDD" id="cd04905">
    <property type="entry name" value="ACT_CM-PDT"/>
    <property type="match status" value="1"/>
</dbReference>
<dbReference type="Proteomes" id="UP000449547">
    <property type="component" value="Unassembled WGS sequence"/>
</dbReference>
<dbReference type="PANTHER" id="PTHR21022">
    <property type="entry name" value="PREPHENATE DEHYDRATASE P PROTEIN"/>
    <property type="match status" value="1"/>
</dbReference>
<accession>A0A642UMX1</accession>
<proteinExistence type="predicted"/>
<organism evidence="12 13">
    <name type="scientific">Diutina rugosa</name>
    <name type="common">Yeast</name>
    <name type="synonym">Candida rugosa</name>
    <dbReference type="NCBI Taxonomy" id="5481"/>
    <lineage>
        <taxon>Eukaryota</taxon>
        <taxon>Fungi</taxon>
        <taxon>Dikarya</taxon>
        <taxon>Ascomycota</taxon>
        <taxon>Saccharomycotina</taxon>
        <taxon>Pichiomycetes</taxon>
        <taxon>Debaryomycetaceae</taxon>
        <taxon>Diutina</taxon>
    </lineage>
</organism>
<dbReference type="GeneID" id="54782067"/>
<dbReference type="FunFam" id="3.40.190.10:FF:000034">
    <property type="entry name" value="Chorismate mutase/prephenate dehydratase"/>
    <property type="match status" value="1"/>
</dbReference>
<keyword evidence="3" id="KW-0028">Amino-acid biosynthesis</keyword>
<dbReference type="SUPFAM" id="SSF55021">
    <property type="entry name" value="ACT-like"/>
    <property type="match status" value="1"/>
</dbReference>
<dbReference type="PROSITE" id="PS51671">
    <property type="entry name" value="ACT"/>
    <property type="match status" value="1"/>
</dbReference>
<dbReference type="GO" id="GO:0009094">
    <property type="term" value="P:L-phenylalanine biosynthetic process"/>
    <property type="evidence" value="ECO:0007669"/>
    <property type="project" value="UniProtKB-KW"/>
</dbReference>
<sequence length="419" mass="46813">MKFVVSEQLLEIPEGVTVNIKARVIKVTGPRGELTKNLKHINVDFEKVNDRSIKILVHHGDRKHVAALRTVKSLIANMITGVTKGYKYKMRYVYAHFPINVTLAEQDGQQVVEIRNFLGQKKTFVVKVAEGVTAEQSTTQKDELVLTGNSVEAAVRQQFPDGDIYPQSSISACFDILSNREVDYAIVPFENSTNGQVVFTYDLLRDWFLIDESARFKVVGEQFVSIHHNYLSRAHDLTKITTVYSHPQVWTQCTRFLGTLPKSIKRIDTSSTAKAAEIAHEDTSGTIACISSKMSADLYELPIIKASVEDNKQNTTRFLVLGFEDLAPSTTDSMLTSVIFTLNSNDPGSLCDVLQCFKDNGVNLTCINSRPSHLAQWEYVFFIEMEGSSKDIEVTQALQAAEAICGKLVTLGSFEKRSR</sequence>
<dbReference type="InterPro" id="IPR045865">
    <property type="entry name" value="ACT-like_dom_sf"/>
</dbReference>
<dbReference type="EC" id="4.2.1.51" evidence="2"/>
<keyword evidence="7" id="KW-0456">Lyase</keyword>
<dbReference type="CDD" id="cd13532">
    <property type="entry name" value="PBP2_PDT_like"/>
    <property type="match status" value="1"/>
</dbReference>
<comment type="caution">
    <text evidence="12">The sequence shown here is derived from an EMBL/GenBank/DDBJ whole genome shotgun (WGS) entry which is preliminary data.</text>
</comment>
<name>A0A642UMX1_DIURU</name>
<dbReference type="InterPro" id="IPR018528">
    <property type="entry name" value="Preph_deHydtase_CS"/>
</dbReference>